<name>M0D372_HALPD</name>
<dbReference type="InParanoid" id="M0D372"/>
<gene>
    <name evidence="4" type="ORF">C474_12676</name>
</gene>
<dbReference type="Gene3D" id="3.40.50.720">
    <property type="entry name" value="NAD(P)-binding Rossmann-like Domain"/>
    <property type="match status" value="1"/>
</dbReference>
<organism evidence="4 5">
    <name type="scientific">Halogeometricum pallidum JCM 14848</name>
    <dbReference type="NCBI Taxonomy" id="1227487"/>
    <lineage>
        <taxon>Archaea</taxon>
        <taxon>Methanobacteriati</taxon>
        <taxon>Methanobacteriota</taxon>
        <taxon>Stenosarchaea group</taxon>
        <taxon>Halobacteria</taxon>
        <taxon>Halobacteriales</taxon>
        <taxon>Haloferacaceae</taxon>
        <taxon>Halogeometricum</taxon>
    </lineage>
</organism>
<dbReference type="Pfam" id="PF13478">
    <property type="entry name" value="XdhC_C"/>
    <property type="match status" value="1"/>
</dbReference>
<dbReference type="PANTHER" id="PTHR30388">
    <property type="entry name" value="ALDEHYDE OXIDOREDUCTASE MOLYBDENUM COFACTOR ASSEMBLY PROTEIN"/>
    <property type="match status" value="1"/>
</dbReference>
<feature type="region of interest" description="Disordered" evidence="1">
    <location>
        <begin position="365"/>
        <end position="396"/>
    </location>
</feature>
<comment type="caution">
    <text evidence="4">The sequence shown here is derived from an EMBL/GenBank/DDBJ whole genome shotgun (WGS) entry which is preliminary data.</text>
</comment>
<evidence type="ECO:0000313" key="5">
    <source>
        <dbReference type="Proteomes" id="UP000011513"/>
    </source>
</evidence>
<dbReference type="InterPro" id="IPR027051">
    <property type="entry name" value="XdhC_Rossmann_dom"/>
</dbReference>
<dbReference type="RefSeq" id="WP_008387272.1">
    <property type="nucleotide sequence ID" value="NZ_AOIV01000027.1"/>
</dbReference>
<evidence type="ECO:0000259" key="2">
    <source>
        <dbReference type="Pfam" id="PF02625"/>
    </source>
</evidence>
<dbReference type="InterPro" id="IPR052698">
    <property type="entry name" value="MoCofactor_Util/Proc"/>
</dbReference>
<dbReference type="EMBL" id="AOIV01000027">
    <property type="protein sequence ID" value="ELZ29890.1"/>
    <property type="molecule type" value="Genomic_DNA"/>
</dbReference>
<accession>M0D372</accession>
<dbReference type="AlphaFoldDB" id="M0D372"/>
<protein>
    <submittedName>
        <fullName evidence="4">Xanthine and Co dehydrogenase maturation factor</fullName>
    </submittedName>
</protein>
<keyword evidence="5" id="KW-1185">Reference proteome</keyword>
<feature type="domain" description="XdhC Rossmann" evidence="3">
    <location>
        <begin position="210"/>
        <end position="354"/>
    </location>
</feature>
<evidence type="ECO:0000256" key="1">
    <source>
        <dbReference type="SAM" id="MobiDB-lite"/>
    </source>
</evidence>
<proteinExistence type="predicted"/>
<evidence type="ECO:0000313" key="4">
    <source>
        <dbReference type="EMBL" id="ELZ29890.1"/>
    </source>
</evidence>
<dbReference type="eggNOG" id="arCOG01929">
    <property type="taxonomic scope" value="Archaea"/>
</dbReference>
<feature type="domain" description="XdhC- CoxI" evidence="2">
    <location>
        <begin position="22"/>
        <end position="86"/>
    </location>
</feature>
<dbReference type="InterPro" id="IPR003777">
    <property type="entry name" value="XdhC_CoxI"/>
</dbReference>
<dbReference type="PATRIC" id="fig|1227487.5.peg.2564"/>
<dbReference type="Pfam" id="PF02625">
    <property type="entry name" value="XdhC_CoxI"/>
    <property type="match status" value="1"/>
</dbReference>
<dbReference type="OrthoDB" id="33067at2157"/>
<feature type="compositionally biased region" description="Acidic residues" evidence="1">
    <location>
        <begin position="381"/>
        <end position="396"/>
    </location>
</feature>
<evidence type="ECO:0000259" key="3">
    <source>
        <dbReference type="Pfam" id="PF13478"/>
    </source>
</evidence>
<dbReference type="Proteomes" id="UP000011513">
    <property type="component" value="Unassembled WGS sequence"/>
</dbReference>
<dbReference type="PANTHER" id="PTHR30388:SF6">
    <property type="entry name" value="XANTHINE DEHYDROGENASE SUBUNIT A-RELATED"/>
    <property type="match status" value="1"/>
</dbReference>
<sequence length="396" mass="41949">MSTTDWSLPETDVFDQIRAALDDDADAVLATVIDVEGSAYRRPGAKMILRPDGSGAGSITAGCLEDEVRALAAEVLADGDPRVETWDLTGEDDVWGLGVGCNGVITVLLEPLGDSYRPVVEARTDGAPIGVATVVGDESGADRALGSRAYYDGNDFSAGAADGALSDALAELEPAMATLYESGKAETVAVETDGGTVEVFLEGVRPPPELVVFGSGPDVAPVVELAKLVDFRVTVASFRGGKAGAERFPRADEVVSSSPADVSDLREWDGDTYAVVMTHNFLDDRIALEELLETPVPYVGLMGPHDRFEEMREDMADDGRTLTEDERERIYTPIGLSLGGDSPYQIGYSIVAELLAVANDRTPKHLSRRAGPIHDRVDVDANADTDANADADASTE</sequence>
<reference evidence="4 5" key="1">
    <citation type="journal article" date="2014" name="PLoS Genet.">
        <title>Phylogenetically driven sequencing of extremely halophilic archaea reveals strategies for static and dynamic osmo-response.</title>
        <authorList>
            <person name="Becker E.A."/>
            <person name="Seitzer P.M."/>
            <person name="Tritt A."/>
            <person name="Larsen D."/>
            <person name="Krusor M."/>
            <person name="Yao A.I."/>
            <person name="Wu D."/>
            <person name="Madern D."/>
            <person name="Eisen J.A."/>
            <person name="Darling A.E."/>
            <person name="Facciotti M.T."/>
        </authorList>
    </citation>
    <scope>NUCLEOTIDE SEQUENCE [LARGE SCALE GENOMIC DNA]</scope>
    <source>
        <strain evidence="4 5">JCM 14848</strain>
    </source>
</reference>